<feature type="transmembrane region" description="Helical" evidence="7">
    <location>
        <begin position="35"/>
        <end position="54"/>
    </location>
</feature>
<evidence type="ECO:0000256" key="3">
    <source>
        <dbReference type="ARBA" id="ARBA00022475"/>
    </source>
</evidence>
<feature type="transmembrane region" description="Helical" evidence="7">
    <location>
        <begin position="420"/>
        <end position="438"/>
    </location>
</feature>
<feature type="transmembrane region" description="Helical" evidence="7">
    <location>
        <begin position="12"/>
        <end position="28"/>
    </location>
</feature>
<dbReference type="Proteomes" id="UP001564408">
    <property type="component" value="Unassembled WGS sequence"/>
</dbReference>
<keyword evidence="5 7" id="KW-1133">Transmembrane helix</keyword>
<dbReference type="SUPFAM" id="SSF48317">
    <property type="entry name" value="Acid phosphatase/Vanadium-dependent haloperoxidase"/>
    <property type="match status" value="1"/>
</dbReference>
<feature type="transmembrane region" description="Helical" evidence="7">
    <location>
        <begin position="175"/>
        <end position="197"/>
    </location>
</feature>
<dbReference type="InterPro" id="IPR036938">
    <property type="entry name" value="PAP2/HPO_sf"/>
</dbReference>
<keyword evidence="11" id="KW-1185">Reference proteome</keyword>
<feature type="transmembrane region" description="Helical" evidence="7">
    <location>
        <begin position="60"/>
        <end position="80"/>
    </location>
</feature>
<feature type="transmembrane region" description="Helical" evidence="7">
    <location>
        <begin position="144"/>
        <end position="169"/>
    </location>
</feature>
<dbReference type="CDD" id="cd03392">
    <property type="entry name" value="PAP2_like_2"/>
    <property type="match status" value="1"/>
</dbReference>
<evidence type="ECO:0000313" key="10">
    <source>
        <dbReference type="EMBL" id="MEY6432775.1"/>
    </source>
</evidence>
<evidence type="ECO:0000256" key="7">
    <source>
        <dbReference type="SAM" id="Phobius"/>
    </source>
</evidence>
<comment type="subcellular location">
    <subcellularLocation>
        <location evidence="1">Cell membrane</location>
        <topology evidence="1">Multi-pass membrane protein</topology>
    </subcellularLocation>
</comment>
<proteinExistence type="inferred from homology"/>
<dbReference type="InterPro" id="IPR025902">
    <property type="entry name" value="LssY-like-C_dom"/>
</dbReference>
<feature type="transmembrane region" description="Helical" evidence="7">
    <location>
        <begin position="366"/>
        <end position="383"/>
    </location>
</feature>
<evidence type="ECO:0000256" key="2">
    <source>
        <dbReference type="ARBA" id="ARBA00010792"/>
    </source>
</evidence>
<feature type="transmembrane region" description="Helical" evidence="7">
    <location>
        <begin position="327"/>
        <end position="346"/>
    </location>
</feature>
<protein>
    <submittedName>
        <fullName evidence="10">VTT domain-containing protein</fullName>
    </submittedName>
</protein>
<evidence type="ECO:0000256" key="4">
    <source>
        <dbReference type="ARBA" id="ARBA00022692"/>
    </source>
</evidence>
<dbReference type="RefSeq" id="WP_369667159.1">
    <property type="nucleotide sequence ID" value="NZ_JBDKXB010000011.1"/>
</dbReference>
<evidence type="ECO:0000259" key="8">
    <source>
        <dbReference type="Pfam" id="PF09335"/>
    </source>
</evidence>
<evidence type="ECO:0000313" key="11">
    <source>
        <dbReference type="Proteomes" id="UP001564408"/>
    </source>
</evidence>
<dbReference type="Pfam" id="PF14067">
    <property type="entry name" value="LssY_C"/>
    <property type="match status" value="1"/>
</dbReference>
<dbReference type="InterPro" id="IPR032818">
    <property type="entry name" value="DedA-like"/>
</dbReference>
<keyword evidence="6 7" id="KW-0472">Membrane</keyword>
<name>A0ABV4BK20_9GAMM</name>
<gene>
    <name evidence="10" type="ORF">ABC977_10190</name>
</gene>
<comment type="caution">
    <text evidence="10">The sequence shown here is derived from an EMBL/GenBank/DDBJ whole genome shotgun (WGS) entry which is preliminary data.</text>
</comment>
<evidence type="ECO:0000256" key="1">
    <source>
        <dbReference type="ARBA" id="ARBA00004651"/>
    </source>
</evidence>
<sequence length="663" mass="72626">MDTPFQPLLDWVAAHAAWAYLILFLAALTESLAVVGMLIPGVLILLAAGALIAAGVLDLWLAWLVATIGAILGDTLSFWIGRRFKTRIRGLWPFSRYPGSLEHGERFFARFGVWSIVLGRFVGPVRAIVPLIAGMMAMRAGHFLTANVLSAMAWAPAYLLPGILFGASLKLAAEAAGRLVILALLLVALLSFSAWFSRRLFLFLSPRAGALVSRLLRWGNLHPNMGKVALALADPQHPDAAILAALAGLLIIATLLVGAMAGVTFVGPAELTLNQTVLDLGLSLHTPPANDLMAVLGRLGDPVVMLTLVVAVYLYLRHRRHRRHARYWLAAAGFALAAAPILGHLLRVARPDIGLGDLGPWSFPSVPVLGATVVYGFLAVALARGIPPTWRWIPYVTATSLVTAIVTSRLYFGAEWLSDLIGSVALGLAWVAILGLAFRRHSRFDRRWPGLASIACATLAAAVTVRTLTSHSDDLARLAPAPIPITVTETAWYQQHRYELPRQRLDLWQRHRQPLNLQYAGPPAALTDRLTEVGWRPAELLQWRNALRLLSPTLPLTDLPVIPHVHDGQHEALVLVHDLETAERRFVLRLWSSQYVIDEIGPVWIGHVTSQHKEVLLGLFALPTTDEDATAAWHRLNADLEGLRRKPADLDRTSPPIWLLEPE</sequence>
<dbReference type="EMBL" id="JBDKXB010000011">
    <property type="protein sequence ID" value="MEY6432775.1"/>
    <property type="molecule type" value="Genomic_DNA"/>
</dbReference>
<dbReference type="PANTHER" id="PTHR30353:SF15">
    <property type="entry name" value="INNER MEMBRANE PROTEIN YABI"/>
    <property type="match status" value="1"/>
</dbReference>
<evidence type="ECO:0000259" key="9">
    <source>
        <dbReference type="Pfam" id="PF14067"/>
    </source>
</evidence>
<feature type="domain" description="LssY-like C-terminal" evidence="9">
    <location>
        <begin position="501"/>
        <end position="617"/>
    </location>
</feature>
<dbReference type="Pfam" id="PF09335">
    <property type="entry name" value="VTT_dom"/>
    <property type="match status" value="1"/>
</dbReference>
<dbReference type="PANTHER" id="PTHR30353">
    <property type="entry name" value="INNER MEMBRANE PROTEIN DEDA-RELATED"/>
    <property type="match status" value="1"/>
</dbReference>
<accession>A0ABV4BK20</accession>
<feature type="domain" description="VTT" evidence="8">
    <location>
        <begin position="39"/>
        <end position="162"/>
    </location>
</feature>
<evidence type="ECO:0000256" key="6">
    <source>
        <dbReference type="ARBA" id="ARBA00023136"/>
    </source>
</evidence>
<feature type="transmembrane region" description="Helical" evidence="7">
    <location>
        <begin position="395"/>
        <end position="414"/>
    </location>
</feature>
<dbReference type="InterPro" id="IPR032816">
    <property type="entry name" value="VTT_dom"/>
</dbReference>
<keyword evidence="3" id="KW-1003">Cell membrane</keyword>
<reference evidence="10 11" key="1">
    <citation type="submission" date="2024-05" db="EMBL/GenBank/DDBJ databases">
        <title>Genome Sequence and Characterization of the New Strain Purple Sulfur Bacterium of Genus Thioalkalicoccus.</title>
        <authorList>
            <person name="Bryantseva I.A."/>
            <person name="Kyndt J.A."/>
            <person name="Imhoff J.F."/>
        </authorList>
    </citation>
    <scope>NUCLEOTIDE SEQUENCE [LARGE SCALE GENOMIC DNA]</scope>
    <source>
        <strain evidence="10 11">Um2</strain>
    </source>
</reference>
<dbReference type="Gene3D" id="1.20.144.10">
    <property type="entry name" value="Phosphatidic acid phosphatase type 2/haloperoxidase"/>
    <property type="match status" value="1"/>
</dbReference>
<organism evidence="10 11">
    <name type="scientific">Thioalkalicoccus limnaeus</name>
    <dbReference type="NCBI Taxonomy" id="120681"/>
    <lineage>
        <taxon>Bacteria</taxon>
        <taxon>Pseudomonadati</taxon>
        <taxon>Pseudomonadota</taxon>
        <taxon>Gammaproteobacteria</taxon>
        <taxon>Chromatiales</taxon>
        <taxon>Chromatiaceae</taxon>
        <taxon>Thioalkalicoccus</taxon>
    </lineage>
</organism>
<keyword evidence="4 7" id="KW-0812">Transmembrane</keyword>
<feature type="transmembrane region" description="Helical" evidence="7">
    <location>
        <begin position="292"/>
        <end position="315"/>
    </location>
</feature>
<feature type="transmembrane region" description="Helical" evidence="7">
    <location>
        <begin position="240"/>
        <end position="266"/>
    </location>
</feature>
<evidence type="ECO:0000256" key="5">
    <source>
        <dbReference type="ARBA" id="ARBA00022989"/>
    </source>
</evidence>
<comment type="similarity">
    <text evidence="2">Belongs to the DedA family.</text>
</comment>